<reference evidence="5 6" key="1">
    <citation type="journal article" date="2020" name="Nature">
        <title>Six reference-quality genomes reveal evolution of bat adaptations.</title>
        <authorList>
            <person name="Jebb D."/>
            <person name="Huang Z."/>
            <person name="Pippel M."/>
            <person name="Hughes G.M."/>
            <person name="Lavrichenko K."/>
            <person name="Devanna P."/>
            <person name="Winkler S."/>
            <person name="Jermiin L.S."/>
            <person name="Skirmuntt E.C."/>
            <person name="Katzourakis A."/>
            <person name="Burkitt-Gray L."/>
            <person name="Ray D.A."/>
            <person name="Sullivan K.A.M."/>
            <person name="Roscito J.G."/>
            <person name="Kirilenko B.M."/>
            <person name="Davalos L.M."/>
            <person name="Corthals A.P."/>
            <person name="Power M.L."/>
            <person name="Jones G."/>
            <person name="Ransome R.D."/>
            <person name="Dechmann D.K.N."/>
            <person name="Locatelli A.G."/>
            <person name="Puechmaille S.J."/>
            <person name="Fedrigo O."/>
            <person name="Jarvis E.D."/>
            <person name="Hiller M."/>
            <person name="Vernes S.C."/>
            <person name="Myers E.W."/>
            <person name="Teeling E.C."/>
        </authorList>
    </citation>
    <scope>NUCLEOTIDE SEQUENCE [LARGE SCALE GENOMIC DNA]</scope>
    <source>
        <strain evidence="5">Bat1K_MPI-CBG_1</strain>
    </source>
</reference>
<dbReference type="InterPro" id="IPR050916">
    <property type="entry name" value="SCAN-C2H2_zinc_finger"/>
</dbReference>
<sequence length="271" mass="30125">MSESTFLPQTSEEPGSILVVKMEGKEESCNQESSLHLRSCYSPETFRLQFRHFGYQESPGPREALNRLRELCGLWLRPEVYTKRQILELLVLEQFLAILPEELQAWLREHQPENGEEAVTMLEELEKELDGPAEQVLGQNEDTLAEKMAAWAVTQESPCGPLKPAKQQLQCTPQELHPSRQNGEGRGLVPGAGQRQTQPAAHISAVPCLGSRVSGLHSGLLSAMGISTTVCCANEHAQCFLLLSSRFYKICRFLTFLPSSLSGFSNPFKAA</sequence>
<dbReference type="CDD" id="cd07936">
    <property type="entry name" value="SCAN"/>
    <property type="match status" value="1"/>
</dbReference>
<keyword evidence="1 2" id="KW-0539">Nucleus</keyword>
<dbReference type="PANTHER" id="PTHR45935:SF28">
    <property type="entry name" value="SCAN DOMAIN-CONTAINING PROTEIN 3"/>
    <property type="match status" value="1"/>
</dbReference>
<protein>
    <submittedName>
        <fullName evidence="5">Zinc finger protein 396</fullName>
    </submittedName>
</protein>
<evidence type="ECO:0000256" key="1">
    <source>
        <dbReference type="ARBA" id="ARBA00023242"/>
    </source>
</evidence>
<comment type="caution">
    <text evidence="5">The sequence shown here is derived from an EMBL/GenBank/DDBJ whole genome shotgun (WGS) entry which is preliminary data.</text>
</comment>
<accession>A0A833ZBH8</accession>
<name>A0A833ZBH8_9CHIR</name>
<feature type="region of interest" description="Disordered" evidence="3">
    <location>
        <begin position="172"/>
        <end position="196"/>
    </location>
</feature>
<evidence type="ECO:0000313" key="6">
    <source>
        <dbReference type="Proteomes" id="UP000664940"/>
    </source>
</evidence>
<dbReference type="Proteomes" id="UP000664940">
    <property type="component" value="Unassembled WGS sequence"/>
</dbReference>
<dbReference type="EMBL" id="JABVXQ010000010">
    <property type="protein sequence ID" value="KAF6089858.1"/>
    <property type="molecule type" value="Genomic_DNA"/>
</dbReference>
<evidence type="ECO:0000256" key="3">
    <source>
        <dbReference type="SAM" id="MobiDB-lite"/>
    </source>
</evidence>
<dbReference type="Gene3D" id="1.10.4020.10">
    <property type="entry name" value="DNA breaking-rejoining enzymes"/>
    <property type="match status" value="1"/>
</dbReference>
<dbReference type="InterPro" id="IPR003309">
    <property type="entry name" value="SCAN_dom"/>
</dbReference>
<dbReference type="Pfam" id="PF02023">
    <property type="entry name" value="SCAN"/>
    <property type="match status" value="1"/>
</dbReference>
<dbReference type="AlphaFoldDB" id="A0A833ZBH8"/>
<comment type="subcellular location">
    <subcellularLocation>
        <location evidence="2">Nucleus</location>
    </subcellularLocation>
</comment>
<dbReference type="SMART" id="SM00431">
    <property type="entry name" value="SCAN"/>
    <property type="match status" value="1"/>
</dbReference>
<gene>
    <name evidence="5" type="ORF">HJG60_020796</name>
</gene>
<evidence type="ECO:0000259" key="4">
    <source>
        <dbReference type="PROSITE" id="PS50804"/>
    </source>
</evidence>
<dbReference type="PROSITE" id="PS50804">
    <property type="entry name" value="SCAN_BOX"/>
    <property type="match status" value="1"/>
</dbReference>
<dbReference type="SUPFAM" id="SSF47353">
    <property type="entry name" value="Retrovirus capsid dimerization domain-like"/>
    <property type="match status" value="1"/>
</dbReference>
<dbReference type="InterPro" id="IPR038269">
    <property type="entry name" value="SCAN_sf"/>
</dbReference>
<evidence type="ECO:0000256" key="2">
    <source>
        <dbReference type="PROSITE-ProRule" id="PRU00187"/>
    </source>
</evidence>
<dbReference type="PANTHER" id="PTHR45935">
    <property type="entry name" value="PROTEIN ZBED8-RELATED"/>
    <property type="match status" value="1"/>
</dbReference>
<dbReference type="GO" id="GO:0005634">
    <property type="term" value="C:nucleus"/>
    <property type="evidence" value="ECO:0007669"/>
    <property type="project" value="UniProtKB-SubCell"/>
</dbReference>
<organism evidence="5 6">
    <name type="scientific">Phyllostomus discolor</name>
    <name type="common">pale spear-nosed bat</name>
    <dbReference type="NCBI Taxonomy" id="89673"/>
    <lineage>
        <taxon>Eukaryota</taxon>
        <taxon>Metazoa</taxon>
        <taxon>Chordata</taxon>
        <taxon>Craniata</taxon>
        <taxon>Vertebrata</taxon>
        <taxon>Euteleostomi</taxon>
        <taxon>Mammalia</taxon>
        <taxon>Eutheria</taxon>
        <taxon>Laurasiatheria</taxon>
        <taxon>Chiroptera</taxon>
        <taxon>Yangochiroptera</taxon>
        <taxon>Phyllostomidae</taxon>
        <taxon>Phyllostominae</taxon>
        <taxon>Phyllostomus</taxon>
    </lineage>
</organism>
<proteinExistence type="predicted"/>
<feature type="domain" description="SCAN box" evidence="4">
    <location>
        <begin position="47"/>
        <end position="129"/>
    </location>
</feature>
<evidence type="ECO:0000313" key="5">
    <source>
        <dbReference type="EMBL" id="KAF6089858.1"/>
    </source>
</evidence>
<dbReference type="FunFam" id="1.10.4020.10:FF:000001">
    <property type="entry name" value="zinc finger protein 263 isoform X1"/>
    <property type="match status" value="1"/>
</dbReference>